<keyword evidence="5 12" id="KW-0378">Hydrolase</keyword>
<sequence>MKNNGKGFRYRLGIDVGVASLGIAILALEDDANPSTGEPGYDILGGAVRTYPLPIGAEERRGQRGARRNTERLTRRLDRLSELLSGHGVGYPRKQATKDLLDLSPIKLRAKASREKVELPHLARALLHMARHRGSSAIREADIEQDDKEARQTAEGIKCLRREMENLDFTTYGQYLRWREKQNKPIRIDQTKMAASGDGYAFYPSREMLREEFSIIWGKQAEFHPQTLTDALRAGVEKELFFQRSITPPPPGDCPFFPNEKRLPKTSRLFQTRRIYEAVNHLRFYDKQGRLLPYTLEQRDRIVARLMAGEDLSIAEIKKEIGLSRTDKARVEESAAGPKPIKGYPFDRVLCDEVILGKRWTQLSSDKQDEILNILATEHDDSLAIEDIRHALGGDAGTAFKIVQAPLPSGYGNMGARATEMILQELKKDVVPARVAQDRAGLVHATSPDGVVYERLPYYGEILVGHTVKPMWESRYRRETDTPPNTDANEQRFGRIPNPVVHTALNQIRKVVNAVIKRYGQPETIHIELARDLNKSAEERDAITKRNEDNRKKNDAIRKELTALKVPTDRLNIQKYKLWDEQKSLCVYTGRTIELSDLYGGDADVDHILPRSKTFSDALNNKVVCCRAANADKDNRSPYEAFADNPNYNWNAILRRIPKGKEWRFKADAMDRFKDEEGFRARYGTDNSYIARVAAQYLSCLYGEPSKVVAVSSHIVGLLRAKWGLQKILGGKDDGKKARDDHRHHFIDALVAACATRSMVQRIQTEAKRCEREKLGAFVEKITPPFGDSKAFFNAARDAALNRVTVSRKADHGAGGQLHEDTLLGIVGDGPDDKGRYICRKRKKLTDYASLDALNKAKIEKTLPNLEAITVAKKDLKALKESLKNLSAQAVQELEDERQAAIEVGKKGKKITATAIYARAVRLHEAKGGKATFTLFERQKLVNIRRTPDNNRPYGGYKSGRNHRVDVYLDAKGKVKWQLISMLQANDKGFVPEATQPDHDLLWSAHKEDVLVMDNPDNLAERIRVTVAWFSEGKLVVCPITDARDAKTRKTWGEKGLSFYARHRAQRIVTDALGDITWRFPTLPNP</sequence>
<dbReference type="GO" id="GO:0003723">
    <property type="term" value="F:RNA binding"/>
    <property type="evidence" value="ECO:0007669"/>
    <property type="project" value="UniProtKB-UniRule"/>
</dbReference>
<dbReference type="Proteomes" id="UP000295304">
    <property type="component" value="Unassembled WGS sequence"/>
</dbReference>
<comment type="caution">
    <text evidence="12">Lacks conserved residue(s) required for the propagation of feature annotation.</text>
</comment>
<feature type="active site" description="For RuvC-like nuclease domain" evidence="12">
    <location>
        <position position="15"/>
    </location>
</feature>
<evidence type="ECO:0000256" key="1">
    <source>
        <dbReference type="ARBA" id="ARBA00001946"/>
    </source>
</evidence>
<dbReference type="GO" id="GO:0051607">
    <property type="term" value="P:defense response to virus"/>
    <property type="evidence" value="ECO:0007669"/>
    <property type="project" value="UniProtKB-UniRule"/>
</dbReference>
<evidence type="ECO:0000256" key="8">
    <source>
        <dbReference type="ARBA" id="ARBA00023118"/>
    </source>
</evidence>
<feature type="domain" description="HNH Cas9-type" evidence="14">
    <location>
        <begin position="536"/>
        <end position="684"/>
    </location>
</feature>
<evidence type="ECO:0000256" key="2">
    <source>
        <dbReference type="ARBA" id="ARBA00022722"/>
    </source>
</evidence>
<dbReference type="GO" id="GO:0004519">
    <property type="term" value="F:endonuclease activity"/>
    <property type="evidence" value="ECO:0007669"/>
    <property type="project" value="UniProtKB-UniRule"/>
</dbReference>
<dbReference type="InterPro" id="IPR033114">
    <property type="entry name" value="HNH_CAS9"/>
</dbReference>
<evidence type="ECO:0000256" key="9">
    <source>
        <dbReference type="ARBA" id="ARBA00023125"/>
    </source>
</evidence>
<evidence type="ECO:0000256" key="4">
    <source>
        <dbReference type="ARBA" id="ARBA00022759"/>
    </source>
</evidence>
<evidence type="ECO:0000256" key="12">
    <source>
        <dbReference type="HAMAP-Rule" id="MF_01480"/>
    </source>
</evidence>
<dbReference type="GO" id="GO:0003677">
    <property type="term" value="F:DNA binding"/>
    <property type="evidence" value="ECO:0007669"/>
    <property type="project" value="UniProtKB-UniRule"/>
</dbReference>
<dbReference type="Pfam" id="PF13395">
    <property type="entry name" value="HNH_4"/>
    <property type="match status" value="1"/>
</dbReference>
<accession>A0A4V2UNL7</accession>
<dbReference type="NCBIfam" id="TIGR01865">
    <property type="entry name" value="cas_Csn1"/>
    <property type="match status" value="1"/>
</dbReference>
<evidence type="ECO:0000313" key="15">
    <source>
        <dbReference type="EMBL" id="TCS61621.1"/>
    </source>
</evidence>
<evidence type="ECO:0000256" key="11">
    <source>
        <dbReference type="ARBA" id="ARBA00046380"/>
    </source>
</evidence>
<keyword evidence="8 12" id="KW-0051">Antiviral defense</keyword>
<comment type="function">
    <text evidence="12">CRISPR (clustered regularly interspaced short palindromic repeat) is an adaptive immune system that provides protection against mobile genetic elements (viruses, transposable elements and conjugative plasmids). CRISPR clusters contain spacers, sequences complementary to antecedent mobile elements, and target invading nucleic acids. CRISPR clusters are transcribed and processed into CRISPR RNA (crRNA). In type II CRISPR systems correct processing of pre-crRNA requires a trans-encoded small RNA (tracrRNA), endogenous ribonuclease 3 (rnc) and this protein. The tracrRNA serves as a guide for ribonuclease 3-aided processing of pre-crRNA. Subsequently Cas9/crRNA/tracrRNA endonucleolytically cleaves linear or circular dsDNA target complementary to the spacer; Cas9 is inactive in the absence of the 2 guide RNAs (gRNA). Cas9 recognizes the protospacer adjacent motif (PAM) in the CRISPR repeat sequences to help distinguish self versus nonself, as targets within the bacterial CRISPR locus do not have PAMs. PAM recognition is also required for catalytic activity.</text>
</comment>
<dbReference type="GO" id="GO:0046872">
    <property type="term" value="F:metal ion binding"/>
    <property type="evidence" value="ECO:0007669"/>
    <property type="project" value="UniProtKB-UniRule"/>
</dbReference>
<keyword evidence="7 12" id="KW-0694">RNA-binding</keyword>
<feature type="active site" description="Proton acceptor for HNH nuclease domain" evidence="12">
    <location>
        <position position="607"/>
    </location>
</feature>
<keyword evidence="10" id="KW-0464">Manganese</keyword>
<dbReference type="AlphaFoldDB" id="A0A4V2UNL7"/>
<evidence type="ECO:0000256" key="13">
    <source>
        <dbReference type="SAM" id="Coils"/>
    </source>
</evidence>
<keyword evidence="16" id="KW-1185">Reference proteome</keyword>
<reference evidence="15 16" key="1">
    <citation type="submission" date="2019-03" db="EMBL/GenBank/DDBJ databases">
        <title>Genomic Encyclopedia of Type Strains, Phase IV (KMG-IV): sequencing the most valuable type-strain genomes for metagenomic binning, comparative biology and taxonomic classification.</title>
        <authorList>
            <person name="Goeker M."/>
        </authorList>
    </citation>
    <scope>NUCLEOTIDE SEQUENCE [LARGE SCALE GENOMIC DNA]</scope>
    <source>
        <strain evidence="15 16">DSM 101688</strain>
    </source>
</reference>
<dbReference type="RefSeq" id="WP_132939340.1">
    <property type="nucleotide sequence ID" value="NZ_CP119676.1"/>
</dbReference>
<dbReference type="InterPro" id="IPR036397">
    <property type="entry name" value="RNaseH_sf"/>
</dbReference>
<proteinExistence type="inferred from homology"/>
<protein>
    <recommendedName>
        <fullName evidence="12">CRISPR-associated endonuclease Cas9</fullName>
        <ecNumber evidence="12">3.1.-.-</ecNumber>
    </recommendedName>
</protein>
<dbReference type="Pfam" id="PF18541">
    <property type="entry name" value="RuvC_III"/>
    <property type="match status" value="1"/>
</dbReference>
<dbReference type="InterPro" id="IPR041383">
    <property type="entry name" value="RuvC_III"/>
</dbReference>
<dbReference type="GO" id="GO:0043571">
    <property type="term" value="P:maintenance of CRISPR repeat elements"/>
    <property type="evidence" value="ECO:0007669"/>
    <property type="project" value="UniProtKB-UniRule"/>
</dbReference>
<dbReference type="InterPro" id="IPR028629">
    <property type="entry name" value="Cas9"/>
</dbReference>
<dbReference type="InterPro" id="IPR003615">
    <property type="entry name" value="HNH_nuc"/>
</dbReference>
<dbReference type="EMBL" id="SLZW01000007">
    <property type="protein sequence ID" value="TCS61621.1"/>
    <property type="molecule type" value="Genomic_DNA"/>
</dbReference>
<keyword evidence="4 12" id="KW-0255">Endonuclease</keyword>
<evidence type="ECO:0000313" key="16">
    <source>
        <dbReference type="Proteomes" id="UP000295304"/>
    </source>
</evidence>
<comment type="caution">
    <text evidence="15">The sequence shown here is derived from an EMBL/GenBank/DDBJ whole genome shotgun (WGS) entry which is preliminary data.</text>
</comment>
<dbReference type="Gene3D" id="3.30.420.10">
    <property type="entry name" value="Ribonuclease H-like superfamily/Ribonuclease H"/>
    <property type="match status" value="3"/>
</dbReference>
<keyword evidence="6" id="KW-0460">Magnesium</keyword>
<dbReference type="EC" id="3.1.-.-" evidence="12"/>
<comment type="cofactor">
    <cofactor evidence="1">
        <name>Mg(2+)</name>
        <dbReference type="ChEBI" id="CHEBI:18420"/>
    </cofactor>
</comment>
<comment type="domain">
    <text evidence="12">Has 2 endonuclease domains. The discontinuous RuvC-like domain cleaves the target DNA noncomplementary to crRNA while the HNH nuclease domain cleaves the target DNA complementary to crRNA.</text>
</comment>
<keyword evidence="3" id="KW-0479">Metal-binding</keyword>
<evidence type="ECO:0000256" key="5">
    <source>
        <dbReference type="ARBA" id="ARBA00022801"/>
    </source>
</evidence>
<evidence type="ECO:0000256" key="7">
    <source>
        <dbReference type="ARBA" id="ARBA00022884"/>
    </source>
</evidence>
<name>A0A4V2UNL7_9PROT</name>
<comment type="similarity">
    <text evidence="12">Belongs to the CRISPR-associated Cas9 family.</text>
</comment>
<evidence type="ECO:0000256" key="3">
    <source>
        <dbReference type="ARBA" id="ARBA00022723"/>
    </source>
</evidence>
<evidence type="ECO:0000256" key="10">
    <source>
        <dbReference type="ARBA" id="ARBA00023211"/>
    </source>
</evidence>
<keyword evidence="13" id="KW-0175">Coiled coil</keyword>
<feature type="coiled-coil region" evidence="13">
    <location>
        <begin position="866"/>
        <end position="900"/>
    </location>
</feature>
<dbReference type="OrthoDB" id="9777169at2"/>
<dbReference type="PROSITE" id="PS51749">
    <property type="entry name" value="HNH_CAS9"/>
    <property type="match status" value="1"/>
</dbReference>
<dbReference type="GO" id="GO:0016787">
    <property type="term" value="F:hydrolase activity"/>
    <property type="evidence" value="ECO:0007669"/>
    <property type="project" value="UniProtKB-KW"/>
</dbReference>
<dbReference type="HAMAP" id="MF_01480">
    <property type="entry name" value="Cas9"/>
    <property type="match status" value="1"/>
</dbReference>
<keyword evidence="2 12" id="KW-0540">Nuclease</keyword>
<evidence type="ECO:0000259" key="14">
    <source>
        <dbReference type="PROSITE" id="PS51749"/>
    </source>
</evidence>
<keyword evidence="9 12" id="KW-0238">DNA-binding</keyword>
<comment type="subunit">
    <text evidence="11 12">Monomer. Binds crRNA and tracrRNA.</text>
</comment>
<organism evidence="15 16">
    <name type="scientific">Varunaivibrio sulfuroxidans</name>
    <dbReference type="NCBI Taxonomy" id="1773489"/>
    <lineage>
        <taxon>Bacteria</taxon>
        <taxon>Pseudomonadati</taxon>
        <taxon>Pseudomonadota</taxon>
        <taxon>Alphaproteobacteria</taxon>
        <taxon>Rhodospirillales</taxon>
        <taxon>Magnetovibrionaceae</taxon>
        <taxon>Varunaivibrio</taxon>
    </lineage>
</organism>
<gene>
    <name evidence="12" type="primary">cas9</name>
    <name evidence="15" type="ORF">EDD55_10729</name>
</gene>
<evidence type="ECO:0000256" key="6">
    <source>
        <dbReference type="ARBA" id="ARBA00022842"/>
    </source>
</evidence>